<sequence length="58" mass="6712">MNHTARVAIKFQPRTLPCGPKYSHLHGMDSDKWLSLNTFSNWSHAFGKYTILSYCYSC</sequence>
<reference evidence="1" key="2">
    <citation type="journal article" date="2015" name="Data Brief">
        <title>Shoot transcriptome of the giant reed, Arundo donax.</title>
        <authorList>
            <person name="Barrero R.A."/>
            <person name="Guerrero F.D."/>
            <person name="Moolhuijzen P."/>
            <person name="Goolsby J.A."/>
            <person name="Tidwell J."/>
            <person name="Bellgard S.E."/>
            <person name="Bellgard M.I."/>
        </authorList>
    </citation>
    <scope>NUCLEOTIDE SEQUENCE</scope>
    <source>
        <tissue evidence="1">Shoot tissue taken approximately 20 cm above the soil surface</tissue>
    </source>
</reference>
<evidence type="ECO:0000313" key="1">
    <source>
        <dbReference type="EMBL" id="JAD97479.1"/>
    </source>
</evidence>
<protein>
    <submittedName>
        <fullName evidence="1">Uncharacterized protein</fullName>
    </submittedName>
</protein>
<dbReference type="EMBL" id="GBRH01200416">
    <property type="protein sequence ID" value="JAD97479.1"/>
    <property type="molecule type" value="Transcribed_RNA"/>
</dbReference>
<proteinExistence type="predicted"/>
<name>A0A0A9E9L4_ARUDO</name>
<reference evidence="1" key="1">
    <citation type="submission" date="2014-09" db="EMBL/GenBank/DDBJ databases">
        <authorList>
            <person name="Magalhaes I.L.F."/>
            <person name="Oliveira U."/>
            <person name="Santos F.R."/>
            <person name="Vidigal T.H.D.A."/>
            <person name="Brescovit A.D."/>
            <person name="Santos A.J."/>
        </authorList>
    </citation>
    <scope>NUCLEOTIDE SEQUENCE</scope>
    <source>
        <tissue evidence="1">Shoot tissue taken approximately 20 cm above the soil surface</tissue>
    </source>
</reference>
<organism evidence="1">
    <name type="scientific">Arundo donax</name>
    <name type="common">Giant reed</name>
    <name type="synonym">Donax arundinaceus</name>
    <dbReference type="NCBI Taxonomy" id="35708"/>
    <lineage>
        <taxon>Eukaryota</taxon>
        <taxon>Viridiplantae</taxon>
        <taxon>Streptophyta</taxon>
        <taxon>Embryophyta</taxon>
        <taxon>Tracheophyta</taxon>
        <taxon>Spermatophyta</taxon>
        <taxon>Magnoliopsida</taxon>
        <taxon>Liliopsida</taxon>
        <taxon>Poales</taxon>
        <taxon>Poaceae</taxon>
        <taxon>PACMAD clade</taxon>
        <taxon>Arundinoideae</taxon>
        <taxon>Arundineae</taxon>
        <taxon>Arundo</taxon>
    </lineage>
</organism>
<accession>A0A0A9E9L4</accession>
<dbReference type="AlphaFoldDB" id="A0A0A9E9L4"/>